<gene>
    <name evidence="2" type="ORF">FHR36_001699</name>
</gene>
<dbReference type="Proteomes" id="UP001206483">
    <property type="component" value="Unassembled WGS sequence"/>
</dbReference>
<evidence type="ECO:0008006" key="4">
    <source>
        <dbReference type="Google" id="ProtNLM"/>
    </source>
</evidence>
<sequence length="186" mass="19503">MLLTACSSGGATGSADRLGTPGASVPGGSAITPSSGSSATGAAPTDGAEGAFGRIVLRSYQAWWDAQTDAFGRSDSDGSQLRELSSGQALSETLATLDELHRTKLVMTGAPRNSPVVRTLDLKADPPTAVVEDCLDVSAWHQADSVSKTVKDPAQRYSRYVVTVGLRKADSRWLIVSYQREVGRTC</sequence>
<evidence type="ECO:0000313" key="3">
    <source>
        <dbReference type="Proteomes" id="UP001206483"/>
    </source>
</evidence>
<dbReference type="EMBL" id="JAMZDX010000002">
    <property type="protein sequence ID" value="MCP2308575.1"/>
    <property type="molecule type" value="Genomic_DNA"/>
</dbReference>
<protein>
    <recommendedName>
        <fullName evidence="4">Mce-associated membrane protein</fullName>
    </recommendedName>
</protein>
<name>A0ABT1ITW0_9ACTN</name>
<proteinExistence type="predicted"/>
<reference evidence="2 3" key="1">
    <citation type="submission" date="2022-06" db="EMBL/GenBank/DDBJ databases">
        <title>Sequencing the genomes of 1000 actinobacteria strains.</title>
        <authorList>
            <person name="Klenk H.-P."/>
        </authorList>
    </citation>
    <scope>NUCLEOTIDE SEQUENCE [LARGE SCALE GENOMIC DNA]</scope>
    <source>
        <strain evidence="2 3">DSM 41656</strain>
    </source>
</reference>
<organism evidence="2 3">
    <name type="scientific">Kitasatospora paracochleata</name>
    <dbReference type="NCBI Taxonomy" id="58354"/>
    <lineage>
        <taxon>Bacteria</taxon>
        <taxon>Bacillati</taxon>
        <taxon>Actinomycetota</taxon>
        <taxon>Actinomycetes</taxon>
        <taxon>Kitasatosporales</taxon>
        <taxon>Streptomycetaceae</taxon>
        <taxon>Kitasatospora</taxon>
    </lineage>
</organism>
<keyword evidence="3" id="KW-1185">Reference proteome</keyword>
<accession>A0ABT1ITW0</accession>
<dbReference type="RefSeq" id="WP_253795338.1">
    <property type="nucleotide sequence ID" value="NZ_JAMZDX010000002.1"/>
</dbReference>
<comment type="caution">
    <text evidence="2">The sequence shown here is derived from an EMBL/GenBank/DDBJ whole genome shotgun (WGS) entry which is preliminary data.</text>
</comment>
<feature type="region of interest" description="Disordered" evidence="1">
    <location>
        <begin position="1"/>
        <end position="46"/>
    </location>
</feature>
<feature type="compositionally biased region" description="Low complexity" evidence="1">
    <location>
        <begin position="26"/>
        <end position="46"/>
    </location>
</feature>
<evidence type="ECO:0000256" key="1">
    <source>
        <dbReference type="SAM" id="MobiDB-lite"/>
    </source>
</evidence>
<evidence type="ECO:0000313" key="2">
    <source>
        <dbReference type="EMBL" id="MCP2308575.1"/>
    </source>
</evidence>